<dbReference type="SUPFAM" id="SSF101576">
    <property type="entry name" value="Supernatant protein factor (SPF), C-terminal domain"/>
    <property type="match status" value="1"/>
</dbReference>
<dbReference type="CDD" id="cd00170">
    <property type="entry name" value="SEC14"/>
    <property type="match status" value="1"/>
</dbReference>
<dbReference type="InterPro" id="IPR036273">
    <property type="entry name" value="CRAL/TRIO_N_dom_sf"/>
</dbReference>
<protein>
    <recommendedName>
        <fullName evidence="5">CRAL-TRIO domain-containing protein</fullName>
    </recommendedName>
</protein>
<evidence type="ECO:0008006" key="5">
    <source>
        <dbReference type="Google" id="ProtNLM"/>
    </source>
</evidence>
<dbReference type="PROSITE" id="PS50866">
    <property type="entry name" value="GOLD"/>
    <property type="match status" value="1"/>
</dbReference>
<dbReference type="Pfam" id="PF00650">
    <property type="entry name" value="CRAL_TRIO"/>
    <property type="match status" value="1"/>
</dbReference>
<dbReference type="InterPro" id="IPR009038">
    <property type="entry name" value="GOLD_dom"/>
</dbReference>
<dbReference type="SMART" id="SM01100">
    <property type="entry name" value="CRAL_TRIO_N"/>
    <property type="match status" value="1"/>
</dbReference>
<evidence type="ECO:0000313" key="3">
    <source>
        <dbReference type="EMBL" id="EFX85395.1"/>
    </source>
</evidence>
<sequence length="390" mass="44651">MDLTQLSPEKRNLFDQFANNVADCRLPEYTTHAHLIKWLIAREFDLAKSEAMFRQSLEWRQINQVDKILDKWTPPEVLTKYYALGATGHDKFNCPVWVNAFGRTDMTGILQSVTKRDYLRYMVYITEMSHRLMMENALRSGKPVSYQTLIIDMADFSVNQMSKQFMDIGMETTNLFVTNYPEGVRRVFVINVPQVFSVGFNLVKPFLSAATLAKLRIFSHDAKAWKEALLEEIDADQLPAHYGGTMTDPDGNPFCLTKINMGGEVPKSYYINNKKPESGASGAQHLKSELVPAGNRKQIEIVVDEAKSLMRWEFMTEDGDVGFQINCVKKDDGKEVIVLPRARVDSHQMMEAGEIVCIYSGTYVIEFDNSYSYFRPKKLWYSIEVTKSES</sequence>
<feature type="domain" description="GOLD" evidence="2">
    <location>
        <begin position="283"/>
        <end position="385"/>
    </location>
</feature>
<dbReference type="OMA" id="INPREHE"/>
<proteinExistence type="predicted"/>
<evidence type="ECO:0000313" key="4">
    <source>
        <dbReference type="Proteomes" id="UP000000305"/>
    </source>
</evidence>
<dbReference type="Gene3D" id="2.60.120.680">
    <property type="entry name" value="GOLD domain"/>
    <property type="match status" value="1"/>
</dbReference>
<dbReference type="SUPFAM" id="SSF52087">
    <property type="entry name" value="CRAL/TRIO domain"/>
    <property type="match status" value="1"/>
</dbReference>
<dbReference type="InParanoid" id="E9G523"/>
<dbReference type="PROSITE" id="PS50191">
    <property type="entry name" value="CRAL_TRIO"/>
    <property type="match status" value="1"/>
</dbReference>
<dbReference type="InterPro" id="IPR036598">
    <property type="entry name" value="GOLD_dom_sf"/>
</dbReference>
<dbReference type="Gene3D" id="3.40.525.10">
    <property type="entry name" value="CRAL-TRIO lipid binding domain"/>
    <property type="match status" value="1"/>
</dbReference>
<dbReference type="InterPro" id="IPR036865">
    <property type="entry name" value="CRAL-TRIO_dom_sf"/>
</dbReference>
<dbReference type="InterPro" id="IPR051064">
    <property type="entry name" value="SEC14/CRAL-TRIO_domain"/>
</dbReference>
<dbReference type="InterPro" id="IPR011074">
    <property type="entry name" value="CRAL/TRIO_N_dom"/>
</dbReference>
<keyword evidence="4" id="KW-1185">Reference proteome</keyword>
<organism evidence="3 4">
    <name type="scientific">Daphnia pulex</name>
    <name type="common">Water flea</name>
    <dbReference type="NCBI Taxonomy" id="6669"/>
    <lineage>
        <taxon>Eukaryota</taxon>
        <taxon>Metazoa</taxon>
        <taxon>Ecdysozoa</taxon>
        <taxon>Arthropoda</taxon>
        <taxon>Crustacea</taxon>
        <taxon>Branchiopoda</taxon>
        <taxon>Diplostraca</taxon>
        <taxon>Cladocera</taxon>
        <taxon>Anomopoda</taxon>
        <taxon>Daphniidae</taxon>
        <taxon>Daphnia</taxon>
    </lineage>
</organism>
<feature type="domain" description="CRAL-TRIO" evidence="1">
    <location>
        <begin position="74"/>
        <end position="250"/>
    </location>
</feature>
<evidence type="ECO:0000259" key="1">
    <source>
        <dbReference type="PROSITE" id="PS50191"/>
    </source>
</evidence>
<dbReference type="eggNOG" id="KOG1471">
    <property type="taxonomic scope" value="Eukaryota"/>
</dbReference>
<dbReference type="GO" id="GO:0005737">
    <property type="term" value="C:cytoplasm"/>
    <property type="evidence" value="ECO:0000318"/>
    <property type="project" value="GO_Central"/>
</dbReference>
<reference evidence="3 4" key="1">
    <citation type="journal article" date="2011" name="Science">
        <title>The ecoresponsive genome of Daphnia pulex.</title>
        <authorList>
            <person name="Colbourne J.K."/>
            <person name="Pfrender M.E."/>
            <person name="Gilbert D."/>
            <person name="Thomas W.K."/>
            <person name="Tucker A."/>
            <person name="Oakley T.H."/>
            <person name="Tokishita S."/>
            <person name="Aerts A."/>
            <person name="Arnold G.J."/>
            <person name="Basu M.K."/>
            <person name="Bauer D.J."/>
            <person name="Caceres C.E."/>
            <person name="Carmel L."/>
            <person name="Casola C."/>
            <person name="Choi J.H."/>
            <person name="Detter J.C."/>
            <person name="Dong Q."/>
            <person name="Dusheyko S."/>
            <person name="Eads B.D."/>
            <person name="Frohlich T."/>
            <person name="Geiler-Samerotte K.A."/>
            <person name="Gerlach D."/>
            <person name="Hatcher P."/>
            <person name="Jogdeo S."/>
            <person name="Krijgsveld J."/>
            <person name="Kriventseva E.V."/>
            <person name="Kultz D."/>
            <person name="Laforsch C."/>
            <person name="Lindquist E."/>
            <person name="Lopez J."/>
            <person name="Manak J.R."/>
            <person name="Muller J."/>
            <person name="Pangilinan J."/>
            <person name="Patwardhan R.P."/>
            <person name="Pitluck S."/>
            <person name="Pritham E.J."/>
            <person name="Rechtsteiner A."/>
            <person name="Rho M."/>
            <person name="Rogozin I.B."/>
            <person name="Sakarya O."/>
            <person name="Salamov A."/>
            <person name="Schaack S."/>
            <person name="Shapiro H."/>
            <person name="Shiga Y."/>
            <person name="Skalitzky C."/>
            <person name="Smith Z."/>
            <person name="Souvorov A."/>
            <person name="Sung W."/>
            <person name="Tang Z."/>
            <person name="Tsuchiya D."/>
            <person name="Tu H."/>
            <person name="Vos H."/>
            <person name="Wang M."/>
            <person name="Wolf Y.I."/>
            <person name="Yamagata H."/>
            <person name="Yamada T."/>
            <person name="Ye Y."/>
            <person name="Shaw J.R."/>
            <person name="Andrews J."/>
            <person name="Crease T.J."/>
            <person name="Tang H."/>
            <person name="Lucas S.M."/>
            <person name="Robertson H.M."/>
            <person name="Bork P."/>
            <person name="Koonin E.V."/>
            <person name="Zdobnov E.M."/>
            <person name="Grigoriev I.V."/>
            <person name="Lynch M."/>
            <person name="Boore J.L."/>
        </authorList>
    </citation>
    <scope>NUCLEOTIDE SEQUENCE [LARGE SCALE GENOMIC DNA]</scope>
</reference>
<dbReference type="FunCoup" id="E9G523">
    <property type="interactions" value="195"/>
</dbReference>
<dbReference type="EMBL" id="GL732532">
    <property type="protein sequence ID" value="EFX85395.1"/>
    <property type="molecule type" value="Genomic_DNA"/>
</dbReference>
<dbReference type="Proteomes" id="UP000000305">
    <property type="component" value="Unassembled WGS sequence"/>
</dbReference>
<accession>E9G523</accession>
<dbReference type="PhylomeDB" id="E9G523"/>
<dbReference type="SMART" id="SM00516">
    <property type="entry name" value="SEC14"/>
    <property type="match status" value="1"/>
</dbReference>
<dbReference type="PANTHER" id="PTHR23324">
    <property type="entry name" value="SEC14 RELATED PROTEIN"/>
    <property type="match status" value="1"/>
</dbReference>
<dbReference type="KEGG" id="dpx:DAPPUDRAFT_300455"/>
<name>E9G523_DAPPU</name>
<dbReference type="AlphaFoldDB" id="E9G523"/>
<evidence type="ECO:0000259" key="2">
    <source>
        <dbReference type="PROSITE" id="PS50866"/>
    </source>
</evidence>
<dbReference type="HOGENOM" id="CLU_014001_2_1_1"/>
<dbReference type="OrthoDB" id="1434354at2759"/>
<dbReference type="PANTHER" id="PTHR23324:SF83">
    <property type="entry name" value="SEC14-LIKE PROTEIN 2"/>
    <property type="match status" value="1"/>
</dbReference>
<dbReference type="InterPro" id="IPR001251">
    <property type="entry name" value="CRAL-TRIO_dom"/>
</dbReference>
<gene>
    <name evidence="3" type="ORF">DAPPUDRAFT_300455</name>
</gene>
<dbReference type="SUPFAM" id="SSF46938">
    <property type="entry name" value="CRAL/TRIO N-terminal domain"/>
    <property type="match status" value="1"/>
</dbReference>
<dbReference type="Pfam" id="PF13897">
    <property type="entry name" value="GOLD_2"/>
    <property type="match status" value="1"/>
</dbReference>